<dbReference type="OrthoDB" id="3212711at2"/>
<keyword evidence="2" id="KW-1185">Reference proteome</keyword>
<comment type="caution">
    <text evidence="1">The sequence shown here is derived from an EMBL/GenBank/DDBJ whole genome shotgun (WGS) entry which is preliminary data.</text>
</comment>
<evidence type="ECO:0000313" key="1">
    <source>
        <dbReference type="EMBL" id="OHV43647.1"/>
    </source>
</evidence>
<organism evidence="1 2">
    <name type="scientific">Parafrankia soli</name>
    <dbReference type="NCBI Taxonomy" id="2599596"/>
    <lineage>
        <taxon>Bacteria</taxon>
        <taxon>Bacillati</taxon>
        <taxon>Actinomycetota</taxon>
        <taxon>Actinomycetes</taxon>
        <taxon>Frankiales</taxon>
        <taxon>Frankiaceae</taxon>
        <taxon>Parafrankia</taxon>
    </lineage>
</organism>
<evidence type="ECO:0000313" key="2">
    <source>
        <dbReference type="Proteomes" id="UP000179769"/>
    </source>
</evidence>
<evidence type="ECO:0008006" key="3">
    <source>
        <dbReference type="Google" id="ProtNLM"/>
    </source>
</evidence>
<dbReference type="AlphaFoldDB" id="A0A1S1RC94"/>
<reference evidence="2" key="1">
    <citation type="submission" date="2016-07" db="EMBL/GenBank/DDBJ databases">
        <title>Frankia sp. NRRL B-16219 Genome sequencing.</title>
        <authorList>
            <person name="Ghodhbane-Gtari F."/>
            <person name="Swanson E."/>
            <person name="Gueddou A."/>
            <person name="Louati M."/>
            <person name="Nouioui I."/>
            <person name="Hezbri K."/>
            <person name="Abebe-Akele F."/>
            <person name="Simpson S."/>
            <person name="Morris K."/>
            <person name="Thomas K."/>
            <person name="Gtari M."/>
            <person name="Tisa L.S."/>
        </authorList>
    </citation>
    <scope>NUCLEOTIDE SEQUENCE [LARGE SCALE GENOMIC DNA]</scope>
    <source>
        <strain evidence="2">NRRL B-16219</strain>
    </source>
</reference>
<gene>
    <name evidence="1" type="ORF">BBK14_31265</name>
</gene>
<dbReference type="EMBL" id="MAXA01000030">
    <property type="protein sequence ID" value="OHV43647.1"/>
    <property type="molecule type" value="Genomic_DNA"/>
</dbReference>
<dbReference type="Proteomes" id="UP000179769">
    <property type="component" value="Unassembled WGS sequence"/>
</dbReference>
<protein>
    <recommendedName>
        <fullName evidence="3">YokE-like PH domain-containing protein</fullName>
    </recommendedName>
</protein>
<name>A0A1S1RC94_9ACTN</name>
<sequence>MAPARPRLAFREHTGEVSLVPSVRKPPRVPLEDGELIEVVLRGRMTDPAGGGRVTAKAERFVGHRLGTSRWIMLTTRRLLVVAPFPREGDWFDVSYDRRDVSASRGLRHGEVIVVELKTPGGRQILRLPNRMRSEAARLIRALRPAEPTPRQT</sequence>
<accession>A0A1S1RC94</accession>
<proteinExistence type="predicted"/>